<name>A0A429ZSQ4_9ENTE</name>
<dbReference type="EMBL" id="NGJU01000006">
    <property type="protein sequence ID" value="RST96693.1"/>
    <property type="molecule type" value="Genomic_DNA"/>
</dbReference>
<organism evidence="2 3">
    <name type="scientific">Vagococcus salmoninarum</name>
    <dbReference type="NCBI Taxonomy" id="2739"/>
    <lineage>
        <taxon>Bacteria</taxon>
        <taxon>Bacillati</taxon>
        <taxon>Bacillota</taxon>
        <taxon>Bacilli</taxon>
        <taxon>Lactobacillales</taxon>
        <taxon>Enterococcaceae</taxon>
        <taxon>Vagococcus</taxon>
    </lineage>
</organism>
<evidence type="ECO:0000313" key="2">
    <source>
        <dbReference type="EMBL" id="RST96693.1"/>
    </source>
</evidence>
<reference evidence="2 3" key="1">
    <citation type="submission" date="2017-05" db="EMBL/GenBank/DDBJ databases">
        <title>Vagococcus spp. assemblies.</title>
        <authorList>
            <person name="Gulvik C.A."/>
        </authorList>
    </citation>
    <scope>NUCLEOTIDE SEQUENCE [LARGE SCALE GENOMIC DNA]</scope>
    <source>
        <strain evidence="2 3">NCFB 2777</strain>
    </source>
</reference>
<keyword evidence="3" id="KW-1185">Reference proteome</keyword>
<protein>
    <recommendedName>
        <fullName evidence="4">WxL domain-containing protein</fullName>
    </recommendedName>
</protein>
<evidence type="ECO:0000256" key="1">
    <source>
        <dbReference type="SAM" id="MobiDB-lite"/>
    </source>
</evidence>
<dbReference type="RefSeq" id="WP_126778971.1">
    <property type="nucleotide sequence ID" value="NZ_NGJU01000006.1"/>
</dbReference>
<feature type="region of interest" description="Disordered" evidence="1">
    <location>
        <begin position="181"/>
        <end position="200"/>
    </location>
</feature>
<sequence length="1038" mass="115446">MKTTTKLTAVSLTTLLLVLLISKGSLRINGAETKEATIETREEVEVSEQSSIQQVAELISEDGILNDLPIKEEERSTYASAKYLEYSDLHNVNYDENSDVPMFRDLDIIETSDNTVTVTTYNQMRDAILDVNISYIYMGADIKLAAGGVKIPYAKKYLRISGKDPVTGEIHTLEEATSSTTSTTANIHVSNTTSQKEPTSYGLEDVNLNAHNYYGTINVNDNSYYVHLIQTNVNYDGPQPTHNLNGTNDYHNYKADIYQGKPNTAQGQELAEAHFINIFGNFELYHDGAHSIAWFGYGNNVKGVPGHFKIKEDAVVKIRSTGRSFFYFERTDSYFTVEKNAFVDIEAGGGLVRQDIASSGTSIKDLIVGENAELKITRTKSKNAADNRLPTLSLSGDISVSPGARLYMNNESDSSGSADQFITFRSSSAQLDINQAKSILFYNPKGKILNGAANNNVGHFNSEVESMSLWESLPTSQFILTPDNIFSFPDKSNISFNADVKRISTSNHQTTILSANPLEITSQVLDFNKLKVISMGVVPSLQVDEITDMASEITGKATEDGTVVATYNDGEGEKKLTALVAPNGQYVIDIPERASGGKYIKPYTQVQMEIFYDYRTAPIQTYEVKDVTPPEAEPVRTIIEKDTAAIDFPEASKLVTKVWDKSFETSQPKLTIDYHTAELPDLTVVGPVLPQFEVAVTDEGKNQLIVKVPIFIKDEFTKISKEKEYALRGKDIVVKTIDYPKTNAELINYIQKHAELQGWLIDSGAEIETSAIKIEQGTLPQPDELTSLVDVGEHTVTFSYAQDNVLLTREINFKIIPSTAKLTIQFLDEEKSEIAPKITKDIDIGSLVDLSLDQEIKNTIKLLEDKKYRLIQRPEKETEIEILAEGTVVAYQFAGTIRLTSAPTGIDFGKVSITDFQKKIGVDETNMLTPLVVEDNRKSKSKWDVTAQVEKEMTNGDDVQIGALKYIVNQKELTLNGSVQRIYFNDSSSDETIFNISNSWRKNDVSEGLKLKIESDRVPKTTGSYEGIIRWTLRDTIE</sequence>
<accession>A0A429ZSQ4</accession>
<dbReference type="GeneID" id="98567824"/>
<feature type="compositionally biased region" description="Polar residues" evidence="1">
    <location>
        <begin position="185"/>
        <end position="198"/>
    </location>
</feature>
<dbReference type="AlphaFoldDB" id="A0A429ZSQ4"/>
<dbReference type="InterPro" id="IPR046776">
    <property type="entry name" value="Pectate_lyase_5"/>
</dbReference>
<dbReference type="Pfam" id="PF20585">
    <property type="entry name" value="Pectate_lyase_5"/>
    <property type="match status" value="1"/>
</dbReference>
<evidence type="ECO:0000313" key="3">
    <source>
        <dbReference type="Proteomes" id="UP000287239"/>
    </source>
</evidence>
<gene>
    <name evidence="2" type="ORF">CBF35_05530</name>
</gene>
<dbReference type="OrthoDB" id="2193809at2"/>
<evidence type="ECO:0008006" key="4">
    <source>
        <dbReference type="Google" id="ProtNLM"/>
    </source>
</evidence>
<proteinExistence type="predicted"/>
<comment type="caution">
    <text evidence="2">The sequence shown here is derived from an EMBL/GenBank/DDBJ whole genome shotgun (WGS) entry which is preliminary data.</text>
</comment>
<dbReference type="Proteomes" id="UP000287239">
    <property type="component" value="Unassembled WGS sequence"/>
</dbReference>